<evidence type="ECO:0000313" key="2">
    <source>
        <dbReference type="Proteomes" id="UP001612915"/>
    </source>
</evidence>
<proteinExistence type="predicted"/>
<organism evidence="1 2">
    <name type="scientific">Spongisporangium articulatum</name>
    <dbReference type="NCBI Taxonomy" id="3362603"/>
    <lineage>
        <taxon>Bacteria</taxon>
        <taxon>Bacillati</taxon>
        <taxon>Actinomycetota</taxon>
        <taxon>Actinomycetes</taxon>
        <taxon>Kineosporiales</taxon>
        <taxon>Kineosporiaceae</taxon>
        <taxon>Spongisporangium</taxon>
    </lineage>
</organism>
<dbReference type="Proteomes" id="UP001612915">
    <property type="component" value="Unassembled WGS sequence"/>
</dbReference>
<dbReference type="PANTHER" id="PTHR34387:SF1">
    <property type="entry name" value="PERIPLASMIC IMMUNOGENIC PROTEIN"/>
    <property type="match status" value="1"/>
</dbReference>
<name>A0ABW8AM74_9ACTN</name>
<dbReference type="InterPro" id="IPR052022">
    <property type="entry name" value="26kDa_periplasmic_antigen"/>
</dbReference>
<protein>
    <submittedName>
        <fullName evidence="1">SIMPL domain-containing protein</fullName>
    </submittedName>
</protein>
<evidence type="ECO:0000313" key="1">
    <source>
        <dbReference type="EMBL" id="MFI7587442.1"/>
    </source>
</evidence>
<dbReference type="RefSeq" id="WP_398279137.1">
    <property type="nucleotide sequence ID" value="NZ_JBITLV010000003.1"/>
</dbReference>
<accession>A0ABW8AM74</accession>
<dbReference type="PANTHER" id="PTHR34387">
    <property type="entry name" value="SLR1258 PROTEIN"/>
    <property type="match status" value="1"/>
</dbReference>
<gene>
    <name evidence="1" type="ORF">ACIB24_10255</name>
</gene>
<dbReference type="EMBL" id="JBITLV010000003">
    <property type="protein sequence ID" value="MFI7587442.1"/>
    <property type="molecule type" value="Genomic_DNA"/>
</dbReference>
<sequence>MIATPWGLSVTATGTAQATPDLVRIGFGVTHLATEPAAAFAGARAVVAAVRAVLGEHRVAADAVLDAHLRLTTVWSYPEGRQVLDGHQCDATFVVETRTPDDAPQLMVDLIAAGVTGIQSVDFDVADREALLDHARRAAMQAARRKAELLAEAGGVRVGRVLHIEDGDAGGGGPAVAFKADVADPGLPPGRITVTAGVTVGYALEP</sequence>
<dbReference type="Gene3D" id="3.30.70.2970">
    <property type="entry name" value="Protein of unknown function (DUF541), domain 2"/>
    <property type="match status" value="1"/>
</dbReference>
<dbReference type="Pfam" id="PF04402">
    <property type="entry name" value="SIMPL"/>
    <property type="match status" value="1"/>
</dbReference>
<dbReference type="InterPro" id="IPR007497">
    <property type="entry name" value="SIMPL/DUF541"/>
</dbReference>
<dbReference type="Gene3D" id="3.30.110.170">
    <property type="entry name" value="Protein of unknown function (DUF541), domain 1"/>
    <property type="match status" value="1"/>
</dbReference>
<reference evidence="1 2" key="1">
    <citation type="submission" date="2024-10" db="EMBL/GenBank/DDBJ databases">
        <title>The Natural Products Discovery Center: Release of the First 8490 Sequenced Strains for Exploring Actinobacteria Biosynthetic Diversity.</title>
        <authorList>
            <person name="Kalkreuter E."/>
            <person name="Kautsar S.A."/>
            <person name="Yang D."/>
            <person name="Bader C.D."/>
            <person name="Teijaro C.N."/>
            <person name="Fluegel L."/>
            <person name="Davis C.M."/>
            <person name="Simpson J.R."/>
            <person name="Lauterbach L."/>
            <person name="Steele A.D."/>
            <person name="Gui C."/>
            <person name="Meng S."/>
            <person name="Li G."/>
            <person name="Viehrig K."/>
            <person name="Ye F."/>
            <person name="Su P."/>
            <person name="Kiefer A.F."/>
            <person name="Nichols A."/>
            <person name="Cepeda A.J."/>
            <person name="Yan W."/>
            <person name="Fan B."/>
            <person name="Jiang Y."/>
            <person name="Adhikari A."/>
            <person name="Zheng C.-J."/>
            <person name="Schuster L."/>
            <person name="Cowan T.M."/>
            <person name="Smanski M.J."/>
            <person name="Chevrette M.G."/>
            <person name="De Carvalho L.P.S."/>
            <person name="Shen B."/>
        </authorList>
    </citation>
    <scope>NUCLEOTIDE SEQUENCE [LARGE SCALE GENOMIC DNA]</scope>
    <source>
        <strain evidence="1 2">NPDC049639</strain>
    </source>
</reference>
<comment type="caution">
    <text evidence="1">The sequence shown here is derived from an EMBL/GenBank/DDBJ whole genome shotgun (WGS) entry which is preliminary data.</text>
</comment>
<keyword evidence="2" id="KW-1185">Reference proteome</keyword>